<gene>
    <name evidence="1" type="primary">Acey_s0155.g3063</name>
    <name evidence="1" type="ORF">Y032_0155g3063</name>
</gene>
<evidence type="ECO:0000313" key="1">
    <source>
        <dbReference type="EMBL" id="EYB95867.1"/>
    </source>
</evidence>
<comment type="caution">
    <text evidence="1">The sequence shown here is derived from an EMBL/GenBank/DDBJ whole genome shotgun (WGS) entry which is preliminary data.</text>
</comment>
<proteinExistence type="predicted"/>
<sequence length="66" mass="7599">MPDLKYRKFCLDTAFNEWCGNVSVSPYPVRTKNDSFAEASRLSFARSSCELNSSSTTEYRPPYDFD</sequence>
<keyword evidence="2" id="KW-1185">Reference proteome</keyword>
<dbReference type="EMBL" id="JARK01001491">
    <property type="protein sequence ID" value="EYB95867.1"/>
    <property type="molecule type" value="Genomic_DNA"/>
</dbReference>
<dbReference type="AlphaFoldDB" id="A0A016SZK0"/>
<evidence type="ECO:0000313" key="2">
    <source>
        <dbReference type="Proteomes" id="UP000024635"/>
    </source>
</evidence>
<protein>
    <submittedName>
        <fullName evidence="1">Uncharacterized protein</fullName>
    </submittedName>
</protein>
<organism evidence="1 2">
    <name type="scientific">Ancylostoma ceylanicum</name>
    <dbReference type="NCBI Taxonomy" id="53326"/>
    <lineage>
        <taxon>Eukaryota</taxon>
        <taxon>Metazoa</taxon>
        <taxon>Ecdysozoa</taxon>
        <taxon>Nematoda</taxon>
        <taxon>Chromadorea</taxon>
        <taxon>Rhabditida</taxon>
        <taxon>Rhabditina</taxon>
        <taxon>Rhabditomorpha</taxon>
        <taxon>Strongyloidea</taxon>
        <taxon>Ancylostomatidae</taxon>
        <taxon>Ancylostomatinae</taxon>
        <taxon>Ancylostoma</taxon>
    </lineage>
</organism>
<name>A0A016SZK0_9BILA</name>
<accession>A0A016SZK0</accession>
<reference evidence="2" key="1">
    <citation type="journal article" date="2015" name="Nat. Genet.">
        <title>The genome and transcriptome of the zoonotic hookworm Ancylostoma ceylanicum identify infection-specific gene families.</title>
        <authorList>
            <person name="Schwarz E.M."/>
            <person name="Hu Y."/>
            <person name="Antoshechkin I."/>
            <person name="Miller M.M."/>
            <person name="Sternberg P.W."/>
            <person name="Aroian R.V."/>
        </authorList>
    </citation>
    <scope>NUCLEOTIDE SEQUENCE</scope>
    <source>
        <strain evidence="2">HY135</strain>
    </source>
</reference>
<dbReference type="Proteomes" id="UP000024635">
    <property type="component" value="Unassembled WGS sequence"/>
</dbReference>